<keyword evidence="1" id="KW-0732">Signal</keyword>
<dbReference type="Proteomes" id="UP000486602">
    <property type="component" value="Unassembled WGS sequence"/>
</dbReference>
<dbReference type="RefSeq" id="WP_163282935.1">
    <property type="nucleotide sequence ID" value="NZ_JAAGVY010000002.1"/>
</dbReference>
<keyword evidence="3" id="KW-1185">Reference proteome</keyword>
<feature type="signal peptide" evidence="1">
    <location>
        <begin position="1"/>
        <end position="20"/>
    </location>
</feature>
<dbReference type="AlphaFoldDB" id="A0A7K3WKN4"/>
<feature type="chain" id="PRO_5029547528" description="Secreted protein" evidence="1">
    <location>
        <begin position="21"/>
        <end position="172"/>
    </location>
</feature>
<comment type="caution">
    <text evidence="2">The sequence shown here is derived from an EMBL/GenBank/DDBJ whole genome shotgun (WGS) entry which is preliminary data.</text>
</comment>
<evidence type="ECO:0000313" key="2">
    <source>
        <dbReference type="EMBL" id="NEN22210.1"/>
    </source>
</evidence>
<evidence type="ECO:0000256" key="1">
    <source>
        <dbReference type="SAM" id="SignalP"/>
    </source>
</evidence>
<evidence type="ECO:0000313" key="3">
    <source>
        <dbReference type="Proteomes" id="UP000486602"/>
    </source>
</evidence>
<reference evidence="2 3" key="1">
    <citation type="submission" date="2020-02" db="EMBL/GenBank/DDBJ databases">
        <title>Out from the shadows clarifying the taxonomy of the family Cryomorphaceae and related taxa by utilizing the GTDB taxonomic framework.</title>
        <authorList>
            <person name="Bowman J.P."/>
        </authorList>
    </citation>
    <scope>NUCLEOTIDE SEQUENCE [LARGE SCALE GENOMIC DNA]</scope>
    <source>
        <strain evidence="2 3">QSSC 1-22</strain>
    </source>
</reference>
<dbReference type="EMBL" id="JAAGVY010000002">
    <property type="protein sequence ID" value="NEN22210.1"/>
    <property type="molecule type" value="Genomic_DNA"/>
</dbReference>
<evidence type="ECO:0008006" key="4">
    <source>
        <dbReference type="Google" id="ProtNLM"/>
    </source>
</evidence>
<accession>A0A7K3WKN4</accession>
<protein>
    <recommendedName>
        <fullName evidence="4">Secreted protein</fullName>
    </recommendedName>
</protein>
<name>A0A7K3WKN4_9FLAO</name>
<proteinExistence type="predicted"/>
<sequence length="172" mass="19703">MNLKSLIALFPLATLISITAGGQINVTIEDPDISFSYYLPEGYANQDDDLYHYIYPESEKGIEESTIQLTYFQGYYGELSVFKDGILNGKLRNTLENFEFDSSGSDTIDGTIALWSKYAYTEDSIRKCGELYCFERLGQYFQIQVELACSDESKYNADFKRIIRSLRVSKNF</sequence>
<organism evidence="2 3">
    <name type="scientific">Cryomorpha ignava</name>
    <dbReference type="NCBI Taxonomy" id="101383"/>
    <lineage>
        <taxon>Bacteria</taxon>
        <taxon>Pseudomonadati</taxon>
        <taxon>Bacteroidota</taxon>
        <taxon>Flavobacteriia</taxon>
        <taxon>Flavobacteriales</taxon>
        <taxon>Cryomorphaceae</taxon>
        <taxon>Cryomorpha</taxon>
    </lineage>
</organism>
<gene>
    <name evidence="2" type="ORF">G3O08_01665</name>
</gene>